<gene>
    <name evidence="2" type="ORF">N5I32_11625</name>
</gene>
<feature type="transmembrane region" description="Helical" evidence="1">
    <location>
        <begin position="117"/>
        <end position="135"/>
    </location>
</feature>
<organism evidence="2 3">
    <name type="scientific">Albidovulum sediminis</name>
    <dbReference type="NCBI Taxonomy" id="3066345"/>
    <lineage>
        <taxon>Bacteria</taxon>
        <taxon>Pseudomonadati</taxon>
        <taxon>Pseudomonadota</taxon>
        <taxon>Alphaproteobacteria</taxon>
        <taxon>Rhodobacterales</taxon>
        <taxon>Paracoccaceae</taxon>
        <taxon>Albidovulum</taxon>
    </lineage>
</organism>
<feature type="transmembrane region" description="Helical" evidence="1">
    <location>
        <begin position="52"/>
        <end position="71"/>
    </location>
</feature>
<accession>A0ABT2NN65</accession>
<comment type="caution">
    <text evidence="2">The sequence shown here is derived from an EMBL/GenBank/DDBJ whole genome shotgun (WGS) entry which is preliminary data.</text>
</comment>
<proteinExistence type="predicted"/>
<dbReference type="EMBL" id="JAOCQF010000002">
    <property type="protein sequence ID" value="MCT8330166.1"/>
    <property type="molecule type" value="Genomic_DNA"/>
</dbReference>
<keyword evidence="3" id="KW-1185">Reference proteome</keyword>
<protein>
    <submittedName>
        <fullName evidence="2">Uncharacterized protein</fullName>
    </submittedName>
</protein>
<dbReference type="Proteomes" id="UP001205601">
    <property type="component" value="Unassembled WGS sequence"/>
</dbReference>
<reference evidence="3" key="1">
    <citation type="submission" date="2023-07" db="EMBL/GenBank/DDBJ databases">
        <title>Defluviimonas sediminis sp. nov., isolated from mangrove sediment.</title>
        <authorList>
            <person name="Liu L."/>
            <person name="Li J."/>
            <person name="Huang Y."/>
            <person name="Pan J."/>
            <person name="Li M."/>
        </authorList>
    </citation>
    <scope>NUCLEOTIDE SEQUENCE [LARGE SCALE GENOMIC DNA]</scope>
    <source>
        <strain evidence="3">FT324</strain>
    </source>
</reference>
<evidence type="ECO:0000313" key="2">
    <source>
        <dbReference type="EMBL" id="MCT8330166.1"/>
    </source>
</evidence>
<feature type="transmembrane region" description="Helical" evidence="1">
    <location>
        <begin position="20"/>
        <end position="40"/>
    </location>
</feature>
<evidence type="ECO:0000256" key="1">
    <source>
        <dbReference type="SAM" id="Phobius"/>
    </source>
</evidence>
<sequence>MISPDSARIMSMDTQDMTTLIAAAIGSALALAALAGLKILGRTRSVPGRRYVLSIYVMCAACLTFMAAMLLDTFDWAVEGGVNALLRSIFLDASGATYAFLDSQDLIIRAANSLEEFLELTAAMGFLLLAMTFAARRQERRPG</sequence>
<evidence type="ECO:0000313" key="3">
    <source>
        <dbReference type="Proteomes" id="UP001205601"/>
    </source>
</evidence>
<keyword evidence="1" id="KW-0472">Membrane</keyword>
<name>A0ABT2NN65_9RHOB</name>
<keyword evidence="1" id="KW-0812">Transmembrane</keyword>
<keyword evidence="1" id="KW-1133">Transmembrane helix</keyword>